<dbReference type="Proteomes" id="UP000238007">
    <property type="component" value="Unassembled WGS sequence"/>
</dbReference>
<accession>A0A2T0VU44</accession>
<sequence length="319" mass="35247">MTQQNASLDIGYAKLCVTSNFTFLRGASHPEELIARAAALGLKGIAITDHNSLAGVVRAFSALKELRRELGEAAQLPKLIIGVRLILRDSHTQWIALPHDRTAYARLTRLLTVGKRRAPKGKCFLDINDLITGCVGMSLIALPQATLRDSTQDIFALKKHFPGNVFLGAAPRYDGSDQHYFDACAALAQRTAAPMVAIGDVIMHHASRRQLADVLTCMREHITIDQIGARALPNAERRLKGKADMQRLFKRYPAALSRTVEIAAKSSFCLSELSYEYPDEIADNEPPQKRLARQARTGLKSRYPNGAPEHAIKQMNKEL</sequence>
<dbReference type="InterPro" id="IPR004013">
    <property type="entry name" value="PHP_dom"/>
</dbReference>
<dbReference type="PANTHER" id="PTHR32294">
    <property type="entry name" value="DNA POLYMERASE III SUBUNIT ALPHA"/>
    <property type="match status" value="1"/>
</dbReference>
<evidence type="ECO:0000313" key="4">
    <source>
        <dbReference type="Proteomes" id="UP000238007"/>
    </source>
</evidence>
<evidence type="ECO:0000256" key="1">
    <source>
        <dbReference type="SAM" id="MobiDB-lite"/>
    </source>
</evidence>
<keyword evidence="4" id="KW-1185">Reference proteome</keyword>
<dbReference type="GO" id="GO:0008408">
    <property type="term" value="F:3'-5' exonuclease activity"/>
    <property type="evidence" value="ECO:0007669"/>
    <property type="project" value="InterPro"/>
</dbReference>
<dbReference type="CDD" id="cd07434">
    <property type="entry name" value="PHP_PolIIIA_DnaE2"/>
    <property type="match status" value="1"/>
</dbReference>
<dbReference type="InterPro" id="IPR016195">
    <property type="entry name" value="Pol/histidinol_Pase-like"/>
</dbReference>
<feature type="region of interest" description="Disordered" evidence="1">
    <location>
        <begin position="281"/>
        <end position="319"/>
    </location>
</feature>
<reference evidence="3 4" key="1">
    <citation type="submission" date="2018-03" db="EMBL/GenBank/DDBJ databases">
        <title>Genomic Encyclopedia of Archaeal and Bacterial Type Strains, Phase II (KMG-II): from individual species to whole genera.</title>
        <authorList>
            <person name="Goeker M."/>
        </authorList>
    </citation>
    <scope>NUCLEOTIDE SEQUENCE [LARGE SCALE GENOMIC DNA]</scope>
    <source>
        <strain evidence="3 4">DSM 101533</strain>
    </source>
</reference>
<dbReference type="InterPro" id="IPR004805">
    <property type="entry name" value="DnaE2/DnaE/PolC"/>
</dbReference>
<dbReference type="PANTHER" id="PTHR32294:SF4">
    <property type="entry name" value="ERROR-PRONE DNA POLYMERASE"/>
    <property type="match status" value="1"/>
</dbReference>
<evidence type="ECO:0000313" key="3">
    <source>
        <dbReference type="EMBL" id="PRY74965.1"/>
    </source>
</evidence>
<dbReference type="SUPFAM" id="SSF89550">
    <property type="entry name" value="PHP domain-like"/>
    <property type="match status" value="1"/>
</dbReference>
<dbReference type="SMART" id="SM00481">
    <property type="entry name" value="POLIIIAc"/>
    <property type="match status" value="1"/>
</dbReference>
<evidence type="ECO:0000259" key="2">
    <source>
        <dbReference type="SMART" id="SM00481"/>
    </source>
</evidence>
<dbReference type="AlphaFoldDB" id="A0A2T0VU44"/>
<protein>
    <submittedName>
        <fullName evidence="3">PHP domain-containing protein</fullName>
    </submittedName>
</protein>
<name>A0A2T0VU44_9RHOB</name>
<dbReference type="EMBL" id="PVTP01000014">
    <property type="protein sequence ID" value="PRY74965.1"/>
    <property type="molecule type" value="Genomic_DNA"/>
</dbReference>
<dbReference type="GO" id="GO:0006260">
    <property type="term" value="P:DNA replication"/>
    <property type="evidence" value="ECO:0007669"/>
    <property type="project" value="InterPro"/>
</dbReference>
<gene>
    <name evidence="3" type="ORF">CLV80_1141</name>
</gene>
<feature type="compositionally biased region" description="Basic and acidic residues" evidence="1">
    <location>
        <begin position="310"/>
        <end position="319"/>
    </location>
</feature>
<dbReference type="Gene3D" id="3.20.20.140">
    <property type="entry name" value="Metal-dependent hydrolases"/>
    <property type="match status" value="1"/>
</dbReference>
<organism evidence="3 4">
    <name type="scientific">Yoonia maritima</name>
    <dbReference type="NCBI Taxonomy" id="1435347"/>
    <lineage>
        <taxon>Bacteria</taxon>
        <taxon>Pseudomonadati</taxon>
        <taxon>Pseudomonadota</taxon>
        <taxon>Alphaproteobacteria</taxon>
        <taxon>Rhodobacterales</taxon>
        <taxon>Paracoccaceae</taxon>
        <taxon>Yoonia</taxon>
    </lineage>
</organism>
<dbReference type="InterPro" id="IPR003141">
    <property type="entry name" value="Pol/His_phosphatase_N"/>
</dbReference>
<comment type="caution">
    <text evidence="3">The sequence shown here is derived from an EMBL/GenBank/DDBJ whole genome shotgun (WGS) entry which is preliminary data.</text>
</comment>
<dbReference type="Pfam" id="PF02811">
    <property type="entry name" value="PHP"/>
    <property type="match status" value="1"/>
</dbReference>
<proteinExistence type="predicted"/>
<feature type="domain" description="Polymerase/histidinol phosphatase N-terminal" evidence="2">
    <location>
        <begin position="13"/>
        <end position="89"/>
    </location>
</feature>